<evidence type="ECO:0000313" key="1">
    <source>
        <dbReference type="EMBL" id="KRM93387.1"/>
    </source>
</evidence>
<comment type="caution">
    <text evidence="1">The sequence shown here is derived from an EMBL/GenBank/DDBJ whole genome shotgun (WGS) entry which is preliminary data.</text>
</comment>
<name>A0A0R2CZ40_9LACO</name>
<evidence type="ECO:0000313" key="2">
    <source>
        <dbReference type="Proteomes" id="UP000051256"/>
    </source>
</evidence>
<reference evidence="1 2" key="1">
    <citation type="journal article" date="2015" name="Genome Announc.">
        <title>Expanding the biotechnology potential of lactobacilli through comparative genomics of 213 strains and associated genera.</title>
        <authorList>
            <person name="Sun Z."/>
            <person name="Harris H.M."/>
            <person name="McCann A."/>
            <person name="Guo C."/>
            <person name="Argimon S."/>
            <person name="Zhang W."/>
            <person name="Yang X."/>
            <person name="Jeffery I.B."/>
            <person name="Cooney J.C."/>
            <person name="Kagawa T.F."/>
            <person name="Liu W."/>
            <person name="Song Y."/>
            <person name="Salvetti E."/>
            <person name="Wrobel A."/>
            <person name="Rasinkangas P."/>
            <person name="Parkhill J."/>
            <person name="Rea M.C."/>
            <person name="O'Sullivan O."/>
            <person name="Ritari J."/>
            <person name="Douillard F.P."/>
            <person name="Paul Ross R."/>
            <person name="Yang R."/>
            <person name="Briner A.E."/>
            <person name="Felis G.E."/>
            <person name="de Vos W.M."/>
            <person name="Barrangou R."/>
            <person name="Klaenhammer T.R."/>
            <person name="Caufield P.W."/>
            <person name="Cui Y."/>
            <person name="Zhang H."/>
            <person name="O'Toole P.W."/>
        </authorList>
    </citation>
    <scope>NUCLEOTIDE SEQUENCE [LARGE SCALE GENOMIC DNA]</scope>
    <source>
        <strain evidence="1 2">DSM 24302</strain>
    </source>
</reference>
<organism evidence="1 2">
    <name type="scientific">Lentilactobacillus senioris DSM 24302 = JCM 17472</name>
    <dbReference type="NCBI Taxonomy" id="1423802"/>
    <lineage>
        <taxon>Bacteria</taxon>
        <taxon>Bacillati</taxon>
        <taxon>Bacillota</taxon>
        <taxon>Bacilli</taxon>
        <taxon>Lactobacillales</taxon>
        <taxon>Lactobacillaceae</taxon>
        <taxon>Lentilactobacillus</taxon>
    </lineage>
</organism>
<dbReference type="Proteomes" id="UP000051256">
    <property type="component" value="Unassembled WGS sequence"/>
</dbReference>
<dbReference type="EMBL" id="AYZR01000008">
    <property type="protein sequence ID" value="KRM93387.1"/>
    <property type="molecule type" value="Genomic_DNA"/>
</dbReference>
<evidence type="ECO:0008006" key="3">
    <source>
        <dbReference type="Google" id="ProtNLM"/>
    </source>
</evidence>
<dbReference type="RefSeq" id="WP_056978038.1">
    <property type="nucleotide sequence ID" value="NZ_AYZR01000008.1"/>
</dbReference>
<gene>
    <name evidence="1" type="ORF">FC56_GL000099</name>
</gene>
<dbReference type="AlphaFoldDB" id="A0A0R2CZ40"/>
<keyword evidence="2" id="KW-1185">Reference proteome</keyword>
<sequence length="143" mass="15992">MKQANVQVYAGVLSQVIDSTTQNGSDLNDDFELLRKAIDDDKVADIDSDKLTKIQKHFQEGTDIYKENLLKLEKVAVPVKILGRHKQLIKHYEDYTNACQAMTDSINPEANSVVVEMFNQSEKDQEAAIAAISNTTSRIMSAM</sequence>
<dbReference type="PATRIC" id="fig|1423802.4.peg.100"/>
<proteinExistence type="predicted"/>
<dbReference type="STRING" id="1423802.FC56_GL000099"/>
<accession>A0A0R2CZ40</accession>
<protein>
    <recommendedName>
        <fullName evidence="3">LXG domain-containing protein</fullName>
    </recommendedName>
</protein>